<dbReference type="InterPro" id="IPR046373">
    <property type="entry name" value="Acyl-CoA_Oxase/DH_mid-dom_sf"/>
</dbReference>
<dbReference type="Pfam" id="PF02770">
    <property type="entry name" value="Acyl-CoA_dh_M"/>
    <property type="match status" value="1"/>
</dbReference>
<feature type="non-terminal residue" evidence="8">
    <location>
        <position position="186"/>
    </location>
</feature>
<keyword evidence="3" id="KW-0285">Flavoprotein</keyword>
<keyword evidence="5" id="KW-0560">Oxidoreductase</keyword>
<dbReference type="GO" id="GO:0050660">
    <property type="term" value="F:flavin adenine dinucleotide binding"/>
    <property type="evidence" value="ECO:0007669"/>
    <property type="project" value="InterPro"/>
</dbReference>
<evidence type="ECO:0000256" key="1">
    <source>
        <dbReference type="ARBA" id="ARBA00001974"/>
    </source>
</evidence>
<name>A0A3D3G2I8_ACIRA</name>
<dbReference type="InterPro" id="IPR009100">
    <property type="entry name" value="AcylCoA_DH/oxidase_NM_dom_sf"/>
</dbReference>
<dbReference type="PANTHER" id="PTHR43884">
    <property type="entry name" value="ACYL-COA DEHYDROGENASE"/>
    <property type="match status" value="1"/>
</dbReference>
<dbReference type="GO" id="GO:0003995">
    <property type="term" value="F:acyl-CoA dehydrogenase activity"/>
    <property type="evidence" value="ECO:0007669"/>
    <property type="project" value="InterPro"/>
</dbReference>
<comment type="caution">
    <text evidence="8">The sequence shown here is derived from an EMBL/GenBank/DDBJ whole genome shotgun (WGS) entry which is preliminary data.</text>
</comment>
<organism evidence="8 9">
    <name type="scientific">Acinetobacter radioresistens</name>
    <dbReference type="NCBI Taxonomy" id="40216"/>
    <lineage>
        <taxon>Bacteria</taxon>
        <taxon>Pseudomonadati</taxon>
        <taxon>Pseudomonadota</taxon>
        <taxon>Gammaproteobacteria</taxon>
        <taxon>Moraxellales</taxon>
        <taxon>Moraxellaceae</taxon>
        <taxon>Acinetobacter</taxon>
    </lineage>
</organism>
<dbReference type="SUPFAM" id="SSF56645">
    <property type="entry name" value="Acyl-CoA dehydrogenase NM domain-like"/>
    <property type="match status" value="1"/>
</dbReference>
<reference evidence="8 9" key="1">
    <citation type="journal article" date="2018" name="Nat. Biotechnol.">
        <title>A standardized bacterial taxonomy based on genome phylogeny substantially revises the tree of life.</title>
        <authorList>
            <person name="Parks D.H."/>
            <person name="Chuvochina M."/>
            <person name="Waite D.W."/>
            <person name="Rinke C."/>
            <person name="Skarshewski A."/>
            <person name="Chaumeil P.A."/>
            <person name="Hugenholtz P."/>
        </authorList>
    </citation>
    <scope>NUCLEOTIDE SEQUENCE [LARGE SCALE GENOMIC DNA]</scope>
    <source>
        <strain evidence="8">UBA10045</strain>
    </source>
</reference>
<comment type="cofactor">
    <cofactor evidence="1">
        <name>FAD</name>
        <dbReference type="ChEBI" id="CHEBI:57692"/>
    </cofactor>
</comment>
<accession>A0A3D3G2I8</accession>
<evidence type="ECO:0000256" key="5">
    <source>
        <dbReference type="ARBA" id="ARBA00023002"/>
    </source>
</evidence>
<dbReference type="PROSITE" id="PS00072">
    <property type="entry name" value="ACYL_COA_DH_1"/>
    <property type="match status" value="1"/>
</dbReference>
<evidence type="ECO:0000256" key="3">
    <source>
        <dbReference type="ARBA" id="ARBA00022630"/>
    </source>
</evidence>
<dbReference type="Gene3D" id="2.40.110.10">
    <property type="entry name" value="Butyryl-CoA Dehydrogenase, subunit A, domain 2"/>
    <property type="match status" value="1"/>
</dbReference>
<dbReference type="InterPro" id="IPR006089">
    <property type="entry name" value="Acyl-CoA_DH_CS"/>
</dbReference>
<evidence type="ECO:0000313" key="9">
    <source>
        <dbReference type="Proteomes" id="UP000262257"/>
    </source>
</evidence>
<dbReference type="FunFam" id="1.10.540.10:FF:000001">
    <property type="entry name" value="Very long-chain-specific acyl-CoA dehydrogenase, mitochondrial"/>
    <property type="match status" value="1"/>
</dbReference>
<proteinExistence type="inferred from homology"/>
<keyword evidence="4" id="KW-0274">FAD</keyword>
<sequence length="186" mass="20289">MIRDEGMLEQLLSTIRNFVKNELIPREHEVAEADKIPEDLIQKMRELGLFGLTIPEEYGGLGITMEEEVRVAFELGQTSPAFRSLIGTNNGIGSSAILIDGTEEQKQKYLPRYASGEIIGSFCLTEPESGSDAASLKTTAVKDGDFYILNGTKRYITNAPHAATFTVMARTNPEIKGSGGISAFLV</sequence>
<dbReference type="AlphaFoldDB" id="A0A3D3G2I8"/>
<evidence type="ECO:0000259" key="6">
    <source>
        <dbReference type="Pfam" id="PF02770"/>
    </source>
</evidence>
<feature type="domain" description="Acyl-CoA oxidase/dehydrogenase middle" evidence="6">
    <location>
        <begin position="121"/>
        <end position="186"/>
    </location>
</feature>
<protein>
    <submittedName>
        <fullName evidence="8">Acyl-CoA dehydrogenase</fullName>
    </submittedName>
</protein>
<comment type="similarity">
    <text evidence="2">Belongs to the acyl-CoA dehydrogenase family.</text>
</comment>
<gene>
    <name evidence="8" type="ORF">DIC32_12875</name>
</gene>
<dbReference type="InterPro" id="IPR037069">
    <property type="entry name" value="AcylCoA_DH/ox_N_sf"/>
</dbReference>
<dbReference type="InterPro" id="IPR006091">
    <property type="entry name" value="Acyl-CoA_Oxase/DH_mid-dom"/>
</dbReference>
<evidence type="ECO:0000256" key="2">
    <source>
        <dbReference type="ARBA" id="ARBA00009347"/>
    </source>
</evidence>
<dbReference type="PANTHER" id="PTHR43884:SF12">
    <property type="entry name" value="ISOVALERYL-COA DEHYDROGENASE, MITOCHONDRIAL-RELATED"/>
    <property type="match status" value="1"/>
</dbReference>
<evidence type="ECO:0000256" key="4">
    <source>
        <dbReference type="ARBA" id="ARBA00022827"/>
    </source>
</evidence>
<dbReference type="EMBL" id="DPXL01000159">
    <property type="protein sequence ID" value="HCM32223.1"/>
    <property type="molecule type" value="Genomic_DNA"/>
</dbReference>
<dbReference type="Pfam" id="PF02771">
    <property type="entry name" value="Acyl-CoA_dh_N"/>
    <property type="match status" value="1"/>
</dbReference>
<evidence type="ECO:0000259" key="7">
    <source>
        <dbReference type="Pfam" id="PF02771"/>
    </source>
</evidence>
<evidence type="ECO:0000313" key="8">
    <source>
        <dbReference type="EMBL" id="HCM32223.1"/>
    </source>
</evidence>
<dbReference type="InterPro" id="IPR013786">
    <property type="entry name" value="AcylCoA_DH/ox_N"/>
</dbReference>
<dbReference type="Gene3D" id="1.10.540.10">
    <property type="entry name" value="Acyl-CoA dehydrogenase/oxidase, N-terminal domain"/>
    <property type="match status" value="1"/>
</dbReference>
<feature type="domain" description="Acyl-CoA dehydrogenase/oxidase N-terminal" evidence="7">
    <location>
        <begin position="9"/>
        <end position="117"/>
    </location>
</feature>
<dbReference type="Proteomes" id="UP000262257">
    <property type="component" value="Unassembled WGS sequence"/>
</dbReference>